<dbReference type="RefSeq" id="WP_125081078.1">
    <property type="nucleotide sequence ID" value="NZ_CP034248.1"/>
</dbReference>
<dbReference type="Gene3D" id="2.180.10.10">
    <property type="entry name" value="RHS repeat-associated core"/>
    <property type="match status" value="3"/>
</dbReference>
<proteinExistence type="predicted"/>
<feature type="chain" id="PRO_5019201021" evidence="2">
    <location>
        <begin position="26"/>
        <end position="1622"/>
    </location>
</feature>
<reference evidence="4 5" key="1">
    <citation type="submission" date="2018-11" db="EMBL/GenBank/DDBJ databases">
        <title>Genome sequencing of Paenibacillus lentus DSM25539(T).</title>
        <authorList>
            <person name="Kook J.-K."/>
            <person name="Park S.-N."/>
            <person name="Lim Y.K."/>
        </authorList>
    </citation>
    <scope>NUCLEOTIDE SEQUENCE [LARGE SCALE GENOMIC DNA]</scope>
    <source>
        <strain evidence="4 5">DSM 25539</strain>
    </source>
</reference>
<evidence type="ECO:0000313" key="4">
    <source>
        <dbReference type="EMBL" id="AZK44942.1"/>
    </source>
</evidence>
<dbReference type="PANTHER" id="PTHR32305:SF15">
    <property type="entry name" value="PROTEIN RHSA-RELATED"/>
    <property type="match status" value="1"/>
</dbReference>
<dbReference type="PANTHER" id="PTHR32305">
    <property type="match status" value="1"/>
</dbReference>
<organism evidence="4 5">
    <name type="scientific">Paenibacillus lentus</name>
    <dbReference type="NCBI Taxonomy" id="1338368"/>
    <lineage>
        <taxon>Bacteria</taxon>
        <taxon>Bacillati</taxon>
        <taxon>Bacillota</taxon>
        <taxon>Bacilli</taxon>
        <taxon>Bacillales</taxon>
        <taxon>Paenibacillaceae</taxon>
        <taxon>Paenibacillus</taxon>
    </lineage>
</organism>
<evidence type="ECO:0000259" key="3">
    <source>
        <dbReference type="Pfam" id="PF25023"/>
    </source>
</evidence>
<dbReference type="InterPro" id="IPR050708">
    <property type="entry name" value="T6SS_VgrG/RHS"/>
</dbReference>
<feature type="domain" description="Teneurin-like YD-shell" evidence="3">
    <location>
        <begin position="597"/>
        <end position="725"/>
    </location>
</feature>
<dbReference type="NCBIfam" id="TIGR01643">
    <property type="entry name" value="YD_repeat_2x"/>
    <property type="match status" value="3"/>
</dbReference>
<keyword evidence="1" id="KW-0677">Repeat</keyword>
<name>A0A3S8RPU8_9BACL</name>
<dbReference type="Pfam" id="PF25023">
    <property type="entry name" value="TEN_YD-shell"/>
    <property type="match status" value="3"/>
</dbReference>
<feature type="signal peptide" evidence="2">
    <location>
        <begin position="1"/>
        <end position="25"/>
    </location>
</feature>
<dbReference type="InterPro" id="IPR022385">
    <property type="entry name" value="Rhs_assc_core"/>
</dbReference>
<dbReference type="InterPro" id="IPR056823">
    <property type="entry name" value="TEN-like_YD-shell"/>
</dbReference>
<feature type="domain" description="Teneurin-like YD-shell" evidence="3">
    <location>
        <begin position="876"/>
        <end position="1007"/>
    </location>
</feature>
<dbReference type="NCBIfam" id="TIGR03696">
    <property type="entry name" value="Rhs_assc_core"/>
    <property type="match status" value="1"/>
</dbReference>
<dbReference type="EMBL" id="CP034248">
    <property type="protein sequence ID" value="AZK44942.1"/>
    <property type="molecule type" value="Genomic_DNA"/>
</dbReference>
<evidence type="ECO:0000256" key="2">
    <source>
        <dbReference type="SAM" id="SignalP"/>
    </source>
</evidence>
<dbReference type="Proteomes" id="UP000273145">
    <property type="component" value="Chromosome"/>
</dbReference>
<dbReference type="KEGG" id="plen:EIM92_00985"/>
<keyword evidence="5" id="KW-1185">Reference proteome</keyword>
<evidence type="ECO:0000256" key="1">
    <source>
        <dbReference type="ARBA" id="ARBA00022737"/>
    </source>
</evidence>
<evidence type="ECO:0000313" key="5">
    <source>
        <dbReference type="Proteomes" id="UP000273145"/>
    </source>
</evidence>
<gene>
    <name evidence="4" type="ORF">EIM92_00985</name>
</gene>
<protein>
    <submittedName>
        <fullName evidence="4">RHS repeat protein</fullName>
    </submittedName>
</protein>
<dbReference type="InterPro" id="IPR006530">
    <property type="entry name" value="YD"/>
</dbReference>
<feature type="domain" description="Teneurin-like YD-shell" evidence="3">
    <location>
        <begin position="1161"/>
        <end position="1410"/>
    </location>
</feature>
<keyword evidence="2" id="KW-0732">Signal</keyword>
<sequence>MKRIICLVLCLTLISVSLLETVVYGASEPSNTSAVEAESASGSVLTVSGILRQFDVSEDWLDEQLTKGYTLYQIYTALQGGKAGYEAAISRYDVTRGIEEADLLAPQAGGNANHTYSALVHDFSAAAQSQEYDQAAVEHYSLKDDSSLYEVGYGTDSVSTATGEVKLRYMDFSLPGALSFPLIRVYDSARANDEIGVKLENGAYINEARIRRDELDTAIGRGWRWEIPYIDTYGGSRILDFPGVGRYKLSEDMQLEGYLWNDLKLTLDRTQTVGNSTSEIMVSVRNGNQYYFNSSGHLILTADNYGNKVYFHYAAQGEGTVLSRIVNSDGNELVFSYLGDQVTVTQSGTNRKMEYFQKEEYGQKVLSEVKDAAGRSTKYYYSYPESRFNFLASLTHQEELQPVKSSALLLRIVRPGSGMTDFDYTPARKQIGDYATDFVFKVRSRQDSFSTTAGDEVLHPVTFRYSGEDLNSYGEAAAWTTTMEASRSKDTRVFNKNFQSSSKPDIHYLGEQRSEEGSTQYKQQFTYDETKGWNAPVQIAESYMQGGSASDPFSVNYQYNDEGLVTAENWSTGQEISYEYAASADPFFWAQPSKISTKLSSSQSRVEQYQYNNQGSVLQSSVRENSASGKLLAQTDFTYDAYGNIASSNVKDDKRTNTVNYAYQSPYGKHLPTKRSMIVHSVDGFYNEVSHRYEYTSAGELKSAEDAAGAMTSFTYDVLGRLIETLYSDRTTKTVRYDDELNTVTTTGTEGIVTVEKFNPLGLLVQEKVDAALFQYVYDQEGNMKESIDAERNKTSYVYDGFNRLTGTIFADGSQDRVEYDLVGRTTTYTDPAGVKHQEKTDLLGNVLSIEESRSGAYVPLEQTVYDLEGHPVIVTDGNGGQTRYEYDALGRVVSVTDPEQRSTRYTYSLAGYLAKIQYPDNTYVEKEYNQAGNLIRQVNEERLVKAFFYDSRGNLIRSLDHASQFTEYEYNSDNLLTLIKAPGLQIKYSYDAMGRRTGMTDATGNTTYNYDPQSGLLTKIAYPDGTQIEYSYNKQMRTGYTLKDASGKTTGAQYTLDAMNRVSALDVVHDGSGNGRMAAFAAGSGSAVDRMTFDYQANGLLEIQSSSNGLSTSYTYEGYDLTAMTLAPGAAGRTLRSGSAALMGEMSENAEVQRAAGLQFTYQYDDNKNIISRSQDGAADTFAYDSLNRIQEENGQDLNKKYVYDERGNRLEVEGQQVRGMTNAEFTFDSLNRLTKVTGEDGTEVSYSYNGDGLLYERAEGTERTRYYYDEQAKLIAEADVSNGTPSLTYTYIYDLAGRLWSRVDQATGEVQYYQFNGHGDVVGLVDSAGNQLNSYTYDIWGNPELEEETVPNIFRYSGEYWDATTDLQYLRARWYDPNAGRFVSKDSYEGDITNPLSQNLYTYVHNNPLMYTDPSGHKPYAFLYGGSWYMDFTTKTTQSIRDVYGFIPYVGGFLLDGIDSVLDVHQFNNKDVEGVKRIFEMSNTEALLLELAGNLGSEYSKKGAKYSKVSGVFSKILGVVGTLPTIEDIYKTNFGYKDYDVDKFISSQFSNVLVADSTDVLLARYLYIKVRVFGALEEGSITKYTEKKKHFVFWTKDTVTGWGWNDNLIKSIRKEAELIK</sequence>
<dbReference type="OrthoDB" id="41445at2"/>
<accession>A0A3S8RPU8</accession>